<feature type="transmembrane region" description="Helical" evidence="1">
    <location>
        <begin position="265"/>
        <end position="285"/>
    </location>
</feature>
<organism evidence="3 4">
    <name type="scientific">candidate division WWE3 bacterium CG08_land_8_20_14_0_20_41_10</name>
    <dbReference type="NCBI Taxonomy" id="1975085"/>
    <lineage>
        <taxon>Bacteria</taxon>
        <taxon>Katanobacteria</taxon>
    </lineage>
</organism>
<evidence type="ECO:0000313" key="4">
    <source>
        <dbReference type="Proteomes" id="UP000231252"/>
    </source>
</evidence>
<dbReference type="InterPro" id="IPR038731">
    <property type="entry name" value="RgtA/B/C-like"/>
</dbReference>
<reference evidence="4" key="1">
    <citation type="submission" date="2017-09" db="EMBL/GenBank/DDBJ databases">
        <title>Depth-based differentiation of microbial function through sediment-hosted aquifers and enrichment of novel symbionts in the deep terrestrial subsurface.</title>
        <authorList>
            <person name="Probst A.J."/>
            <person name="Ladd B."/>
            <person name="Jarett J.K."/>
            <person name="Geller-Mcgrath D.E."/>
            <person name="Sieber C.M.K."/>
            <person name="Emerson J.B."/>
            <person name="Anantharaman K."/>
            <person name="Thomas B.C."/>
            <person name="Malmstrom R."/>
            <person name="Stieglmeier M."/>
            <person name="Klingl A."/>
            <person name="Woyke T."/>
            <person name="Ryan C.M."/>
            <person name="Banfield J.F."/>
        </authorList>
    </citation>
    <scope>NUCLEOTIDE SEQUENCE [LARGE SCALE GENOMIC DNA]</scope>
</reference>
<sequence length="595" mass="68702">MKNKLTEIVKSITSNRNQAVFIGTLVVFYLIYFCSRVLQVPDFVIGWFGGLYFGFCALFHPKFSVFLRKHLKIIIVITAVLYLVYSFFYYRTNSWDGGSLYYRSAYLIKEKLHSGVLQGALNPYLSEFILGVVGRFLGDNMMFFMFGLASVAGLYTAYLIYRRLGFSSFVTKCSLLILASSSTYIMLSIHEFKVELFLLVFSNLFLLTLIKIIEKPCYRLFVLLGFFASLSFLVKISVLPLVLFAPVLILLALILQKNLSIAHGIKYLGLCSLSFLLPILMWTLYTPVQLPVIGNVDLLNRKSHTNFVDLGRKPQLLAECSNQGTKRDQSGWIYFKNELWILIQPVQFLFLVGLNKTQFVFHTGNPGPYIYFGIWLLPFVSCLFYKNKDFKKFLVYASAIPFIITIYYLSKSVFWYFFPVYPLLATVIPVLAERYIKTAHARSIFKVTLLSLVFTHALWGFGTMATLASTVQNLRESNPVIYDLSKQAQNLPGDTYIMDAAQHQFILFLPFMTNYDTRIVRSDYYFASSGKSIDEMRQELLTKNIKYVIARKRTLFDSWYAGCPLRNNEFLFQFLEKHTKQIYDSIYVGEIYEII</sequence>
<gene>
    <name evidence="3" type="ORF">COT50_02465</name>
</gene>
<dbReference type="Pfam" id="PF13231">
    <property type="entry name" value="PMT_2"/>
    <property type="match status" value="1"/>
</dbReference>
<dbReference type="EMBL" id="PEYU01000057">
    <property type="protein sequence ID" value="PIS22340.1"/>
    <property type="molecule type" value="Genomic_DNA"/>
</dbReference>
<feature type="domain" description="Glycosyltransferase RgtA/B/C/D-like" evidence="2">
    <location>
        <begin position="129"/>
        <end position="282"/>
    </location>
</feature>
<name>A0A2H0XBM3_UNCKA</name>
<feature type="transmembrane region" description="Helical" evidence="1">
    <location>
        <begin position="20"/>
        <end position="38"/>
    </location>
</feature>
<feature type="transmembrane region" description="Helical" evidence="1">
    <location>
        <begin position="415"/>
        <end position="432"/>
    </location>
</feature>
<feature type="transmembrane region" description="Helical" evidence="1">
    <location>
        <begin position="393"/>
        <end position="409"/>
    </location>
</feature>
<evidence type="ECO:0000259" key="2">
    <source>
        <dbReference type="Pfam" id="PF13231"/>
    </source>
</evidence>
<feature type="transmembrane region" description="Helical" evidence="1">
    <location>
        <begin position="369"/>
        <end position="386"/>
    </location>
</feature>
<accession>A0A2H0XBM3</accession>
<evidence type="ECO:0000313" key="3">
    <source>
        <dbReference type="EMBL" id="PIS22340.1"/>
    </source>
</evidence>
<proteinExistence type="predicted"/>
<dbReference type="AlphaFoldDB" id="A0A2H0XBM3"/>
<feature type="transmembrane region" description="Helical" evidence="1">
    <location>
        <begin position="196"/>
        <end position="213"/>
    </location>
</feature>
<evidence type="ECO:0000256" key="1">
    <source>
        <dbReference type="SAM" id="Phobius"/>
    </source>
</evidence>
<feature type="transmembrane region" description="Helical" evidence="1">
    <location>
        <begin position="141"/>
        <end position="161"/>
    </location>
</feature>
<comment type="caution">
    <text evidence="3">The sequence shown here is derived from an EMBL/GenBank/DDBJ whole genome shotgun (WGS) entry which is preliminary data.</text>
</comment>
<feature type="transmembrane region" description="Helical" evidence="1">
    <location>
        <begin position="173"/>
        <end position="190"/>
    </location>
</feature>
<keyword evidence="1" id="KW-0472">Membrane</keyword>
<feature type="transmembrane region" description="Helical" evidence="1">
    <location>
        <begin position="339"/>
        <end position="357"/>
    </location>
</feature>
<keyword evidence="1" id="KW-1133">Transmembrane helix</keyword>
<protein>
    <recommendedName>
        <fullName evidence="2">Glycosyltransferase RgtA/B/C/D-like domain-containing protein</fullName>
    </recommendedName>
</protein>
<feature type="transmembrane region" description="Helical" evidence="1">
    <location>
        <begin position="444"/>
        <end position="468"/>
    </location>
</feature>
<dbReference type="Proteomes" id="UP000231252">
    <property type="component" value="Unassembled WGS sequence"/>
</dbReference>
<feature type="transmembrane region" description="Helical" evidence="1">
    <location>
        <begin position="44"/>
        <end position="61"/>
    </location>
</feature>
<keyword evidence="1" id="KW-0812">Transmembrane</keyword>
<feature type="transmembrane region" description="Helical" evidence="1">
    <location>
        <begin position="73"/>
        <end position="90"/>
    </location>
</feature>
<feature type="transmembrane region" description="Helical" evidence="1">
    <location>
        <begin position="220"/>
        <end position="253"/>
    </location>
</feature>